<proteinExistence type="predicted"/>
<evidence type="ECO:0000313" key="2">
    <source>
        <dbReference type="EMBL" id="GMS96878.1"/>
    </source>
</evidence>
<reference evidence="2" key="1">
    <citation type="submission" date="2023-10" db="EMBL/GenBank/DDBJ databases">
        <title>Genome assembly of Pristionchus species.</title>
        <authorList>
            <person name="Yoshida K."/>
            <person name="Sommer R.J."/>
        </authorList>
    </citation>
    <scope>NUCLEOTIDE SEQUENCE</scope>
    <source>
        <strain evidence="2">RS0144</strain>
    </source>
</reference>
<name>A0AAV5TRM7_9BILA</name>
<accession>A0AAV5TRM7</accession>
<evidence type="ECO:0000256" key="1">
    <source>
        <dbReference type="SAM" id="MobiDB-lite"/>
    </source>
</evidence>
<protein>
    <submittedName>
        <fullName evidence="2">Uncharacterized protein</fullName>
    </submittedName>
</protein>
<feature type="region of interest" description="Disordered" evidence="1">
    <location>
        <begin position="33"/>
        <end position="55"/>
    </location>
</feature>
<comment type="caution">
    <text evidence="2">The sequence shown here is derived from an EMBL/GenBank/DDBJ whole genome shotgun (WGS) entry which is preliminary data.</text>
</comment>
<keyword evidence="3" id="KW-1185">Reference proteome</keyword>
<evidence type="ECO:0000313" key="3">
    <source>
        <dbReference type="Proteomes" id="UP001432027"/>
    </source>
</evidence>
<sequence length="175" mass="18981">LLLLVVYISYVESLKMAPPPGLKPAKERFATTSTTASSALNGDAVSSPPNSSVGPSTFTILKRAKSASSRSRESGSREIGEMRIGMTTPYTVDVTHGSGTPTTRRSWRNGLGVHTQVVTTLVDENGQYSSPTHISIPAYRVKYAPKGYASEIRLTESDWSTLRYGGKREDDKILN</sequence>
<dbReference type="EMBL" id="BTSX01000004">
    <property type="protein sequence ID" value="GMS96878.1"/>
    <property type="molecule type" value="Genomic_DNA"/>
</dbReference>
<organism evidence="2 3">
    <name type="scientific">Pristionchus entomophagus</name>
    <dbReference type="NCBI Taxonomy" id="358040"/>
    <lineage>
        <taxon>Eukaryota</taxon>
        <taxon>Metazoa</taxon>
        <taxon>Ecdysozoa</taxon>
        <taxon>Nematoda</taxon>
        <taxon>Chromadorea</taxon>
        <taxon>Rhabditida</taxon>
        <taxon>Rhabditina</taxon>
        <taxon>Diplogasteromorpha</taxon>
        <taxon>Diplogasteroidea</taxon>
        <taxon>Neodiplogasteridae</taxon>
        <taxon>Pristionchus</taxon>
    </lineage>
</organism>
<dbReference type="AlphaFoldDB" id="A0AAV5TRM7"/>
<feature type="non-terminal residue" evidence="2">
    <location>
        <position position="1"/>
    </location>
</feature>
<dbReference type="Proteomes" id="UP001432027">
    <property type="component" value="Unassembled WGS sequence"/>
</dbReference>
<gene>
    <name evidence="2" type="ORF">PENTCL1PPCAC_19053</name>
</gene>